<feature type="transmembrane region" description="Helical" evidence="7">
    <location>
        <begin position="121"/>
        <end position="141"/>
    </location>
</feature>
<dbReference type="InterPro" id="IPR045061">
    <property type="entry name" value="FtsZ/CetZ"/>
</dbReference>
<dbReference type="GO" id="GO:0051258">
    <property type="term" value="P:protein polymerization"/>
    <property type="evidence" value="ECO:0007669"/>
    <property type="project" value="UniProtKB-UniRule"/>
</dbReference>
<dbReference type="InterPro" id="IPR036525">
    <property type="entry name" value="Tubulin/FtsZ_GTPase_sf"/>
</dbReference>
<accession>A0A2G9YZX9</accession>
<keyword evidence="7" id="KW-0812">Transmembrane</keyword>
<keyword evidence="4" id="KW-0963">Cytoplasm</keyword>
<comment type="subunit">
    <text evidence="4">Homodimer. Polymerizes to form a dynamic ring structure in a strictly GTP-dependent manner. Interacts directly with several other division proteins.</text>
</comment>
<dbReference type="Pfam" id="PF00091">
    <property type="entry name" value="Tubulin"/>
    <property type="match status" value="1"/>
</dbReference>
<name>A0A2G9YZX9_9BACT</name>
<dbReference type="InterPro" id="IPR018316">
    <property type="entry name" value="Tubulin/FtsZ_2-layer-sand-dom"/>
</dbReference>
<feature type="binding site" evidence="4">
    <location>
        <position position="162"/>
    </location>
    <ligand>
        <name>GTP</name>
        <dbReference type="ChEBI" id="CHEBI:37565"/>
    </ligand>
</feature>
<evidence type="ECO:0000256" key="2">
    <source>
        <dbReference type="ARBA" id="ARBA00022741"/>
    </source>
</evidence>
<dbReference type="HAMAP" id="MF_00909">
    <property type="entry name" value="FtsZ"/>
    <property type="match status" value="1"/>
</dbReference>
<dbReference type="Proteomes" id="UP000228681">
    <property type="component" value="Unassembled WGS sequence"/>
</dbReference>
<feature type="compositionally biased region" description="Basic residues" evidence="6">
    <location>
        <begin position="379"/>
        <end position="388"/>
    </location>
</feature>
<keyword evidence="5" id="KW-0175">Coiled coil</keyword>
<dbReference type="GO" id="GO:0043093">
    <property type="term" value="P:FtsZ-dependent cytokinesis"/>
    <property type="evidence" value="ECO:0007669"/>
    <property type="project" value="UniProtKB-UniRule"/>
</dbReference>
<comment type="similarity">
    <text evidence="1 4">Belongs to the FtsZ family.</text>
</comment>
<gene>
    <name evidence="4" type="primary">ftsZ</name>
    <name evidence="10" type="ORF">COX34_02355</name>
</gene>
<evidence type="ECO:0000256" key="5">
    <source>
        <dbReference type="SAM" id="Coils"/>
    </source>
</evidence>
<protein>
    <recommendedName>
        <fullName evidence="4">Cell division protein FtsZ</fullName>
    </recommendedName>
</protein>
<keyword evidence="3 4" id="KW-0342">GTP-binding</keyword>
<feature type="binding site" evidence="4">
    <location>
        <position position="210"/>
    </location>
    <ligand>
        <name>GTP</name>
        <dbReference type="ChEBI" id="CHEBI:37565"/>
    </ligand>
</feature>
<dbReference type="InterPro" id="IPR008280">
    <property type="entry name" value="Tub_FtsZ_C"/>
</dbReference>
<feature type="binding site" evidence="4">
    <location>
        <begin position="44"/>
        <end position="48"/>
    </location>
    <ligand>
        <name>GTP</name>
        <dbReference type="ChEBI" id="CHEBI:37565"/>
    </ligand>
</feature>
<evidence type="ECO:0000256" key="6">
    <source>
        <dbReference type="SAM" id="MobiDB-lite"/>
    </source>
</evidence>
<comment type="subcellular location">
    <subcellularLocation>
        <location evidence="4">Cytoplasm</location>
    </subcellularLocation>
    <text evidence="4">Assembles at midcell at the inner surface of the cytoplasmic membrane.</text>
</comment>
<evidence type="ECO:0000259" key="9">
    <source>
        <dbReference type="SMART" id="SM00865"/>
    </source>
</evidence>
<dbReference type="CDD" id="cd02201">
    <property type="entry name" value="FtsZ_type1"/>
    <property type="match status" value="1"/>
</dbReference>
<evidence type="ECO:0000256" key="7">
    <source>
        <dbReference type="SAM" id="Phobius"/>
    </source>
</evidence>
<evidence type="ECO:0000256" key="3">
    <source>
        <dbReference type="ARBA" id="ARBA00023134"/>
    </source>
</evidence>
<dbReference type="PRINTS" id="PR00423">
    <property type="entry name" value="CELLDVISFTSZ"/>
</dbReference>
<feature type="compositionally biased region" description="Basic residues" evidence="6">
    <location>
        <begin position="347"/>
        <end position="367"/>
    </location>
</feature>
<dbReference type="SUPFAM" id="SSF55307">
    <property type="entry name" value="Tubulin C-terminal domain-like"/>
    <property type="match status" value="1"/>
</dbReference>
<feature type="domain" description="Tubulin/FtsZ 2-layer sandwich" evidence="9">
    <location>
        <begin position="230"/>
        <end position="348"/>
    </location>
</feature>
<keyword evidence="2 4" id="KW-0547">Nucleotide-binding</keyword>
<dbReference type="GO" id="GO:0003924">
    <property type="term" value="F:GTPase activity"/>
    <property type="evidence" value="ECO:0007669"/>
    <property type="project" value="UniProtKB-UniRule"/>
</dbReference>
<feature type="binding site" evidence="4">
    <location>
        <position position="166"/>
    </location>
    <ligand>
        <name>GTP</name>
        <dbReference type="ChEBI" id="CHEBI:37565"/>
    </ligand>
</feature>
<comment type="caution">
    <text evidence="10">The sequence shown here is derived from an EMBL/GenBank/DDBJ whole genome shotgun (WGS) entry which is preliminary data.</text>
</comment>
<dbReference type="InterPro" id="IPR003008">
    <property type="entry name" value="Tubulin_FtsZ_GTPase"/>
</dbReference>
<dbReference type="SMART" id="SM00865">
    <property type="entry name" value="Tubulin_C"/>
    <property type="match status" value="1"/>
</dbReference>
<dbReference type="SUPFAM" id="SSF52490">
    <property type="entry name" value="Tubulin nucleotide-binding domain-like"/>
    <property type="match status" value="1"/>
</dbReference>
<feature type="compositionally biased region" description="Basic and acidic residues" evidence="6">
    <location>
        <begin position="368"/>
        <end position="378"/>
    </location>
</feature>
<dbReference type="PANTHER" id="PTHR30314">
    <property type="entry name" value="CELL DIVISION PROTEIN FTSZ-RELATED"/>
    <property type="match status" value="1"/>
</dbReference>
<dbReference type="GO" id="GO:0005525">
    <property type="term" value="F:GTP binding"/>
    <property type="evidence" value="ECO:0007669"/>
    <property type="project" value="UniProtKB-UniRule"/>
</dbReference>
<proteinExistence type="inferred from homology"/>
<feature type="region of interest" description="Disordered" evidence="6">
    <location>
        <begin position="344"/>
        <end position="417"/>
    </location>
</feature>
<dbReference type="GO" id="GO:0032153">
    <property type="term" value="C:cell division site"/>
    <property type="evidence" value="ECO:0007669"/>
    <property type="project" value="UniProtKB-UniRule"/>
</dbReference>
<dbReference type="InterPro" id="IPR024757">
    <property type="entry name" value="FtsZ_C"/>
</dbReference>
<evidence type="ECO:0000313" key="10">
    <source>
        <dbReference type="EMBL" id="PIP24790.1"/>
    </source>
</evidence>
<dbReference type="Pfam" id="PF12327">
    <property type="entry name" value="FtsZ_C"/>
    <property type="match status" value="1"/>
</dbReference>
<dbReference type="PANTHER" id="PTHR30314:SF3">
    <property type="entry name" value="MITOCHONDRIAL DIVISION PROTEIN FSZA"/>
    <property type="match status" value="1"/>
</dbReference>
<feature type="compositionally biased region" description="Basic residues" evidence="6">
    <location>
        <begin position="1"/>
        <end position="11"/>
    </location>
</feature>
<evidence type="ECO:0000313" key="11">
    <source>
        <dbReference type="Proteomes" id="UP000228681"/>
    </source>
</evidence>
<keyword evidence="4" id="KW-0717">Septation</keyword>
<reference evidence="10 11" key="1">
    <citation type="submission" date="2017-09" db="EMBL/GenBank/DDBJ databases">
        <title>Depth-based differentiation of microbial function through sediment-hosted aquifers and enrichment of novel symbionts in the deep terrestrial subsurface.</title>
        <authorList>
            <person name="Probst A.J."/>
            <person name="Ladd B."/>
            <person name="Jarett J.K."/>
            <person name="Geller-Mcgrath D.E."/>
            <person name="Sieber C.M."/>
            <person name="Emerson J.B."/>
            <person name="Anantharaman K."/>
            <person name="Thomas B.C."/>
            <person name="Malmstrom R."/>
            <person name="Stieglmeier M."/>
            <person name="Klingl A."/>
            <person name="Woyke T."/>
            <person name="Ryan C.M."/>
            <person name="Banfield J.F."/>
        </authorList>
    </citation>
    <scope>NUCLEOTIDE SEQUENCE [LARGE SCALE GENOMIC DNA]</scope>
    <source>
        <strain evidence="10">CG23_combo_of_CG06-09_8_20_14_all_36_12</strain>
    </source>
</reference>
<comment type="function">
    <text evidence="4">Essential cell division protein that forms a contractile ring structure (Z ring) at the future cell division site. The regulation of the ring assembly controls the timing and the location of cell division. One of the functions of the FtsZ ring is to recruit other cell division proteins to the septum to produce a new cell wall between the dividing cells. Binds GTP and shows GTPase activity.</text>
</comment>
<keyword evidence="7" id="KW-1133">Transmembrane helix</keyword>
<dbReference type="GO" id="GO:0000917">
    <property type="term" value="P:division septum assembly"/>
    <property type="evidence" value="ECO:0007669"/>
    <property type="project" value="UniProtKB-KW"/>
</dbReference>
<comment type="caution">
    <text evidence="4">Lacks conserved residue(s) required for the propagation of feature annotation.</text>
</comment>
<sequence>MAKKKQKKVVKKPFSTSTPKKTRESLPEAEKIKKTKIRVIGIGGGGGNIVSELALKVKKATFVAANTDRQALKEVNRRVIRFHFGENFTWGLGTGMNPGLGEQAALEERDKIKSLLKDQDLVILIATLGGGAGSGAAPIFAKISKNLGNLTYGIFTLPFKFEGEKKIEIAKESLEKLKNNLNGISVIPNDLIFQIIDKKTPLTKALSAINKNLADSLAGLIATLFQPGLINIDFADFKTIFSGRGRLTFLNIVEAGGEGRVEEIIKKLSFNPLCLYTIKGAKGILFNIIGGKNLNLGEVSQISKSIFESVNKEAKIVFGISQSQKDTDKIKVSLLANGCQTKIFPAKPKKPRKKIRAKKVKSKKKDHPQKPLEEENKTPKKIKQKPKKISVEVKKEETISPIEREKEAKNPPLPVVDELRSSPRFAAARVSEEKIEVRTRRNALQIKEELKEAEKEIIEKEEIWEPPAFLRIRPTRRPFNPPSWPKEERK</sequence>
<feature type="compositionally biased region" description="Basic and acidic residues" evidence="6">
    <location>
        <begin position="389"/>
        <end position="409"/>
    </location>
</feature>
<dbReference type="AlphaFoldDB" id="A0A2G9YZX9"/>
<dbReference type="EMBL" id="PCRS01000042">
    <property type="protein sequence ID" value="PIP24790.1"/>
    <property type="molecule type" value="Genomic_DNA"/>
</dbReference>
<dbReference type="GO" id="GO:0005737">
    <property type="term" value="C:cytoplasm"/>
    <property type="evidence" value="ECO:0007669"/>
    <property type="project" value="UniProtKB-SubCell"/>
</dbReference>
<keyword evidence="7" id="KW-0472">Membrane</keyword>
<keyword evidence="4" id="KW-0132">Cell division</keyword>
<evidence type="ECO:0000256" key="4">
    <source>
        <dbReference type="HAMAP-Rule" id="MF_00909"/>
    </source>
</evidence>
<organism evidence="10 11">
    <name type="scientific">Candidatus Nealsonbacteria bacterium CG23_combo_of_CG06-09_8_20_14_all_36_12</name>
    <dbReference type="NCBI Taxonomy" id="1974718"/>
    <lineage>
        <taxon>Bacteria</taxon>
        <taxon>Candidatus Nealsoniibacteriota</taxon>
    </lineage>
</organism>
<evidence type="ECO:0000259" key="8">
    <source>
        <dbReference type="SMART" id="SM00864"/>
    </source>
</evidence>
<evidence type="ECO:0000256" key="1">
    <source>
        <dbReference type="ARBA" id="ARBA00009690"/>
    </source>
</evidence>
<keyword evidence="4" id="KW-0131">Cell cycle</keyword>
<feature type="domain" description="Tubulin/FtsZ GTPase" evidence="8">
    <location>
        <begin position="36"/>
        <end position="228"/>
    </location>
</feature>
<feature type="coiled-coil region" evidence="5">
    <location>
        <begin position="436"/>
        <end position="463"/>
    </location>
</feature>
<dbReference type="Gene3D" id="3.40.50.1440">
    <property type="entry name" value="Tubulin/FtsZ, GTPase domain"/>
    <property type="match status" value="1"/>
</dbReference>
<dbReference type="SMART" id="SM00864">
    <property type="entry name" value="Tubulin"/>
    <property type="match status" value="1"/>
</dbReference>
<dbReference type="InterPro" id="IPR000158">
    <property type="entry name" value="Cell_div_FtsZ"/>
</dbReference>
<feature type="region of interest" description="Disordered" evidence="6">
    <location>
        <begin position="1"/>
        <end position="28"/>
    </location>
</feature>